<sequence length="393" mass="42870">MDNIDSGVKARITSVGLNYAKDVALEILAQRIGDVHIPNQSGSEGPVDYYLTKCVDAQGRPKLSAKSCSCDMGHVSISFHGGASSIYNLFSGYVADSLKGQLQNQLCQLVTQAINDDANKALATLPVTVDIDSVFLLDYRLVSNATFTPNYIETYHKGEIYWAKSKTEAPFTPAPFPQFNETSKMLYLWVSDYTFNSIAYQAQNNQFLQYNLTQNDLPDSVKPLLNTTCSDICIGKIIPEIGRKYPNTVVRLDLMSTIEPKVTVTKAGITLTCGGQVIPYAVLSDNSSAYLMTLNANMTAGVNVSLSHEKIFANIGQTDIKLHVAKSDVGHIKDAALQFIVDSILKVFVVPMLNSIGSKGFPLPVTDDIHFVNSSLRFVTDAVLVSTDVHYGA</sequence>
<reference evidence="4" key="1">
    <citation type="submission" date="2019-08" db="EMBL/GenBank/DDBJ databases">
        <title>The improved chromosome-level genome for the pearl oyster Pinctada fucata martensii using PacBio sequencing and Hi-C.</title>
        <authorList>
            <person name="Zheng Z."/>
        </authorList>
    </citation>
    <scope>NUCLEOTIDE SEQUENCE</scope>
    <source>
        <strain evidence="4">ZZ-2019</strain>
        <tissue evidence="4">Adductor muscle</tissue>
    </source>
</reference>
<dbReference type="PANTHER" id="PTHR10504:SF131">
    <property type="entry name" value="BPI2 DOMAIN-CONTAINING PROTEIN"/>
    <property type="match status" value="1"/>
</dbReference>
<dbReference type="PANTHER" id="PTHR10504">
    <property type="entry name" value="BACTERICIDAL PERMEABILITY-INCREASING BPI PROTEIN-RELATED"/>
    <property type="match status" value="1"/>
</dbReference>
<comment type="caution">
    <text evidence="4">The sequence shown here is derived from an EMBL/GenBank/DDBJ whole genome shotgun (WGS) entry which is preliminary data.</text>
</comment>
<dbReference type="GO" id="GO:0005615">
    <property type="term" value="C:extracellular space"/>
    <property type="evidence" value="ECO:0007669"/>
    <property type="project" value="TreeGrafter"/>
</dbReference>
<accession>A0AA88YLW1</accession>
<dbReference type="Gene3D" id="3.15.10.10">
    <property type="entry name" value="Bactericidal permeability-increasing protein, domain 1"/>
    <property type="match status" value="1"/>
</dbReference>
<keyword evidence="2" id="KW-1015">Disulfide bond</keyword>
<dbReference type="Pfam" id="PF02886">
    <property type="entry name" value="LBP_BPI_CETP_C"/>
    <property type="match status" value="1"/>
</dbReference>
<protein>
    <recommendedName>
        <fullName evidence="3">Lipid-binding serum glycoprotein C-terminal domain-containing protein</fullName>
    </recommendedName>
</protein>
<evidence type="ECO:0000313" key="4">
    <source>
        <dbReference type="EMBL" id="KAK3103467.1"/>
    </source>
</evidence>
<dbReference type="SUPFAM" id="SSF55394">
    <property type="entry name" value="Bactericidal permeability-increasing protein, BPI"/>
    <property type="match status" value="2"/>
</dbReference>
<dbReference type="FunFam" id="3.15.20.10:FF:000001">
    <property type="entry name" value="Phospholipid transfer protein"/>
    <property type="match status" value="1"/>
</dbReference>
<dbReference type="InterPro" id="IPR017943">
    <property type="entry name" value="Bactericidal_perm-incr_a/b_dom"/>
</dbReference>
<evidence type="ECO:0000256" key="2">
    <source>
        <dbReference type="ARBA" id="ARBA00023157"/>
    </source>
</evidence>
<dbReference type="InterPro" id="IPR017942">
    <property type="entry name" value="Lipid-bd_serum_glycop_N"/>
</dbReference>
<organism evidence="4 5">
    <name type="scientific">Pinctada imbricata</name>
    <name type="common">Atlantic pearl-oyster</name>
    <name type="synonym">Pinctada martensii</name>
    <dbReference type="NCBI Taxonomy" id="66713"/>
    <lineage>
        <taxon>Eukaryota</taxon>
        <taxon>Metazoa</taxon>
        <taxon>Spiralia</taxon>
        <taxon>Lophotrochozoa</taxon>
        <taxon>Mollusca</taxon>
        <taxon>Bivalvia</taxon>
        <taxon>Autobranchia</taxon>
        <taxon>Pteriomorphia</taxon>
        <taxon>Pterioida</taxon>
        <taxon>Pterioidea</taxon>
        <taxon>Pteriidae</taxon>
        <taxon>Pinctada</taxon>
    </lineage>
</organism>
<dbReference type="SMART" id="SM00329">
    <property type="entry name" value="BPI2"/>
    <property type="match status" value="1"/>
</dbReference>
<name>A0AA88YLW1_PINIB</name>
<proteinExistence type="inferred from homology"/>
<dbReference type="Proteomes" id="UP001186944">
    <property type="component" value="Unassembled WGS sequence"/>
</dbReference>
<evidence type="ECO:0000256" key="1">
    <source>
        <dbReference type="ARBA" id="ARBA00007292"/>
    </source>
</evidence>
<dbReference type="InterPro" id="IPR032942">
    <property type="entry name" value="BPI/LBP/Plunc"/>
</dbReference>
<dbReference type="Pfam" id="PF01273">
    <property type="entry name" value="LBP_BPI_CETP"/>
    <property type="match status" value="1"/>
</dbReference>
<dbReference type="GO" id="GO:0008289">
    <property type="term" value="F:lipid binding"/>
    <property type="evidence" value="ECO:0007669"/>
    <property type="project" value="InterPro"/>
</dbReference>
<comment type="similarity">
    <text evidence="1">Belongs to the BPI/LBP/Plunc superfamily. BPI/LBP family.</text>
</comment>
<evidence type="ECO:0000313" key="5">
    <source>
        <dbReference type="Proteomes" id="UP001186944"/>
    </source>
</evidence>
<keyword evidence="5" id="KW-1185">Reference proteome</keyword>
<evidence type="ECO:0000259" key="3">
    <source>
        <dbReference type="SMART" id="SM00329"/>
    </source>
</evidence>
<dbReference type="AlphaFoldDB" id="A0AA88YLW1"/>
<feature type="domain" description="Lipid-binding serum glycoprotein C-terminal" evidence="3">
    <location>
        <begin position="180"/>
        <end position="387"/>
    </location>
</feature>
<gene>
    <name evidence="4" type="ORF">FSP39_019464</name>
</gene>
<dbReference type="InterPro" id="IPR001124">
    <property type="entry name" value="Lipid-bd_serum_glycop_C"/>
</dbReference>
<dbReference type="EMBL" id="VSWD01000005">
    <property type="protein sequence ID" value="KAK3103467.1"/>
    <property type="molecule type" value="Genomic_DNA"/>
</dbReference>
<dbReference type="Gene3D" id="3.15.20.10">
    <property type="entry name" value="Bactericidal permeability-increasing protein, domain 2"/>
    <property type="match status" value="1"/>
</dbReference>